<evidence type="ECO:0000256" key="2">
    <source>
        <dbReference type="ARBA" id="ARBA00023163"/>
    </source>
</evidence>
<dbReference type="Proteomes" id="UP001597294">
    <property type="component" value="Unassembled WGS sequence"/>
</dbReference>
<proteinExistence type="predicted"/>
<dbReference type="InterPro" id="IPR036271">
    <property type="entry name" value="Tet_transcr_reg_TetR-rel_C_sf"/>
</dbReference>
<keyword evidence="4" id="KW-1185">Reference proteome</keyword>
<keyword evidence="1" id="KW-0805">Transcription regulation</keyword>
<organism evidence="3 4">
    <name type="scientific">Kiloniella antarctica</name>
    <dbReference type="NCBI Taxonomy" id="1550907"/>
    <lineage>
        <taxon>Bacteria</taxon>
        <taxon>Pseudomonadati</taxon>
        <taxon>Pseudomonadota</taxon>
        <taxon>Alphaproteobacteria</taxon>
        <taxon>Rhodospirillales</taxon>
        <taxon>Kiloniellaceae</taxon>
        <taxon>Kiloniella</taxon>
    </lineage>
</organism>
<name>A0ABW5BGI1_9PROT</name>
<reference evidence="4" key="1">
    <citation type="journal article" date="2019" name="Int. J. Syst. Evol. Microbiol.">
        <title>The Global Catalogue of Microorganisms (GCM) 10K type strain sequencing project: providing services to taxonomists for standard genome sequencing and annotation.</title>
        <authorList>
            <consortium name="The Broad Institute Genomics Platform"/>
            <consortium name="The Broad Institute Genome Sequencing Center for Infectious Disease"/>
            <person name="Wu L."/>
            <person name="Ma J."/>
        </authorList>
    </citation>
    <scope>NUCLEOTIDE SEQUENCE [LARGE SCALE GENOMIC DNA]</scope>
    <source>
        <strain evidence="4">CGMCC 4.7192</strain>
    </source>
</reference>
<dbReference type="InterPro" id="IPR009057">
    <property type="entry name" value="Homeodomain-like_sf"/>
</dbReference>
<dbReference type="RefSeq" id="WP_380247491.1">
    <property type="nucleotide sequence ID" value="NZ_JBHUII010000001.1"/>
</dbReference>
<accession>A0ABW5BGI1</accession>
<dbReference type="PANTHER" id="PTHR47506:SF7">
    <property type="entry name" value="TRANSCRIPTIONAL REGULATORY PROTEIN"/>
    <property type="match status" value="1"/>
</dbReference>
<sequence length="176" mass="18693">MDFRALAFALDGIAEAAGVTSGAFYTHLGSKSSAFEIVLGDGLDEVLENMPARQRDHGKNWLVAFAEYYLDSAHRTDRECGCAMAALTVGTMRAEESAQAIYLEKMTRIANLVSEGLEGGTTEQRLKRAWAFLGILTGGVNMARALGSHDTAEIVATTIRDAAVVVAGQARAVGPV</sequence>
<evidence type="ECO:0000313" key="3">
    <source>
        <dbReference type="EMBL" id="MFD2204179.1"/>
    </source>
</evidence>
<dbReference type="EMBL" id="JBHUII010000001">
    <property type="protein sequence ID" value="MFD2204179.1"/>
    <property type="molecule type" value="Genomic_DNA"/>
</dbReference>
<dbReference type="SUPFAM" id="SSF46689">
    <property type="entry name" value="Homeodomain-like"/>
    <property type="match status" value="1"/>
</dbReference>
<evidence type="ECO:0000256" key="1">
    <source>
        <dbReference type="ARBA" id="ARBA00023015"/>
    </source>
</evidence>
<gene>
    <name evidence="3" type="ORF">ACFSKO_01065</name>
</gene>
<dbReference type="PANTHER" id="PTHR47506">
    <property type="entry name" value="TRANSCRIPTIONAL REGULATORY PROTEIN"/>
    <property type="match status" value="1"/>
</dbReference>
<evidence type="ECO:0000313" key="4">
    <source>
        <dbReference type="Proteomes" id="UP001597294"/>
    </source>
</evidence>
<dbReference type="SUPFAM" id="SSF48498">
    <property type="entry name" value="Tetracyclin repressor-like, C-terminal domain"/>
    <property type="match status" value="1"/>
</dbReference>
<dbReference type="Gene3D" id="1.10.357.10">
    <property type="entry name" value="Tetracycline Repressor, domain 2"/>
    <property type="match status" value="1"/>
</dbReference>
<protein>
    <submittedName>
        <fullName evidence="3">TetR/AcrR family transcriptional regulator</fullName>
    </submittedName>
</protein>
<keyword evidence="2" id="KW-0804">Transcription</keyword>
<comment type="caution">
    <text evidence="3">The sequence shown here is derived from an EMBL/GenBank/DDBJ whole genome shotgun (WGS) entry which is preliminary data.</text>
</comment>